<gene>
    <name evidence="1" type="ORF">MiTe_03958</name>
</gene>
<name>A0A5A5RQ72_MICAE</name>
<dbReference type="EMBL" id="BHVP01000113">
    <property type="protein sequence ID" value="GCA77105.1"/>
    <property type="molecule type" value="Genomic_DNA"/>
</dbReference>
<organism evidence="1 2">
    <name type="scientific">Microcystis aeruginosa NIES-2520</name>
    <dbReference type="NCBI Taxonomy" id="2303982"/>
    <lineage>
        <taxon>Bacteria</taxon>
        <taxon>Bacillati</taxon>
        <taxon>Cyanobacteriota</taxon>
        <taxon>Cyanophyceae</taxon>
        <taxon>Oscillatoriophycideae</taxon>
        <taxon>Chroococcales</taxon>
        <taxon>Microcystaceae</taxon>
        <taxon>Microcystis</taxon>
    </lineage>
</organism>
<sequence>MQLFRKENDNSTQPLKKGLIWLDELFIAIQNALLKTHEAGLSQHIETLKEYFEEDSTNSDTKNSGLNPKTIPLNIANFSNSGREDDFTFPLHVPIASLIPHNSLLIDEVTLDFECILTEYATPNTNEQGRLALRLSRSDSGYAGMPARISVRYKMGTPPEGVARINDALTTRIP</sequence>
<dbReference type="AlphaFoldDB" id="A0A5A5RQ72"/>
<proteinExistence type="predicted"/>
<dbReference type="RefSeq" id="WP_149988063.1">
    <property type="nucleotide sequence ID" value="NZ_BHVP01000113.1"/>
</dbReference>
<comment type="caution">
    <text evidence="1">The sequence shown here is derived from an EMBL/GenBank/DDBJ whole genome shotgun (WGS) entry which is preliminary data.</text>
</comment>
<protein>
    <recommendedName>
        <fullName evidence="3">DUF2589 domain-containing protein</fullName>
    </recommendedName>
</protein>
<accession>A0A5A5RQ72</accession>
<dbReference type="Pfam" id="PF11655">
    <property type="entry name" value="DUF2589"/>
    <property type="match status" value="1"/>
</dbReference>
<evidence type="ECO:0000313" key="1">
    <source>
        <dbReference type="EMBL" id="GCA77105.1"/>
    </source>
</evidence>
<evidence type="ECO:0000313" key="2">
    <source>
        <dbReference type="Proteomes" id="UP000324917"/>
    </source>
</evidence>
<reference evidence="1 2" key="1">
    <citation type="submission" date="2018-09" db="EMBL/GenBank/DDBJ databases">
        <title>Evolutionary history of phycoerythrin pigmentation in the water bloom-forming cyanobacterium Microcystis aeruginosa.</title>
        <authorList>
            <person name="Tanabe Y."/>
            <person name="Tanabe Y."/>
            <person name="Yamaguchi H."/>
        </authorList>
    </citation>
    <scope>NUCLEOTIDE SEQUENCE [LARGE SCALE GENOMIC DNA]</scope>
    <source>
        <strain evidence="1 2">NIES-2520</strain>
    </source>
</reference>
<dbReference type="InterPro" id="IPR024510">
    <property type="entry name" value="DUF2589"/>
</dbReference>
<dbReference type="Proteomes" id="UP000324917">
    <property type="component" value="Unassembled WGS sequence"/>
</dbReference>
<evidence type="ECO:0008006" key="3">
    <source>
        <dbReference type="Google" id="ProtNLM"/>
    </source>
</evidence>